<evidence type="ECO:0000313" key="2">
    <source>
        <dbReference type="Proteomes" id="UP000276133"/>
    </source>
</evidence>
<proteinExistence type="predicted"/>
<dbReference type="AlphaFoldDB" id="A0A3M7RYJ3"/>
<accession>A0A3M7RYJ3</accession>
<comment type="caution">
    <text evidence="1">The sequence shown here is derived from an EMBL/GenBank/DDBJ whole genome shotgun (WGS) entry which is preliminary data.</text>
</comment>
<protein>
    <submittedName>
        <fullName evidence="1">Uncharacterized protein</fullName>
    </submittedName>
</protein>
<dbReference type="EMBL" id="REGN01002359">
    <property type="protein sequence ID" value="RNA28644.1"/>
    <property type="molecule type" value="Genomic_DNA"/>
</dbReference>
<sequence length="99" mass="11346">MTALMARWNGKKFISLYAYKLNIQYKIKLKYAFCSSTLPFLNCFFSSTLPKGKVGLGKVEVEPRKGNVQLPKEIIDPNKDRRKAKKNSKIKISNSLTLF</sequence>
<dbReference type="OrthoDB" id="3060725at2759"/>
<name>A0A3M7RYJ3_BRAPC</name>
<organism evidence="1 2">
    <name type="scientific">Brachionus plicatilis</name>
    <name type="common">Marine rotifer</name>
    <name type="synonym">Brachionus muelleri</name>
    <dbReference type="NCBI Taxonomy" id="10195"/>
    <lineage>
        <taxon>Eukaryota</taxon>
        <taxon>Metazoa</taxon>
        <taxon>Spiralia</taxon>
        <taxon>Gnathifera</taxon>
        <taxon>Rotifera</taxon>
        <taxon>Eurotatoria</taxon>
        <taxon>Monogononta</taxon>
        <taxon>Pseudotrocha</taxon>
        <taxon>Ploima</taxon>
        <taxon>Brachionidae</taxon>
        <taxon>Brachionus</taxon>
    </lineage>
</organism>
<keyword evidence="2" id="KW-1185">Reference proteome</keyword>
<reference evidence="1 2" key="1">
    <citation type="journal article" date="2018" name="Sci. Rep.">
        <title>Genomic signatures of local adaptation to the degree of environmental predictability in rotifers.</title>
        <authorList>
            <person name="Franch-Gras L."/>
            <person name="Hahn C."/>
            <person name="Garcia-Roger E.M."/>
            <person name="Carmona M.J."/>
            <person name="Serra M."/>
            <person name="Gomez A."/>
        </authorList>
    </citation>
    <scope>NUCLEOTIDE SEQUENCE [LARGE SCALE GENOMIC DNA]</scope>
    <source>
        <strain evidence="1">HYR1</strain>
    </source>
</reference>
<evidence type="ECO:0000313" key="1">
    <source>
        <dbReference type="EMBL" id="RNA28644.1"/>
    </source>
</evidence>
<gene>
    <name evidence="1" type="ORF">BpHYR1_012809</name>
</gene>
<dbReference type="Proteomes" id="UP000276133">
    <property type="component" value="Unassembled WGS sequence"/>
</dbReference>